<dbReference type="NCBIfam" id="TIGR01102">
    <property type="entry name" value="yscR"/>
    <property type="match status" value="1"/>
</dbReference>
<dbReference type="PROSITE" id="PS01061">
    <property type="entry name" value="FLIP_2"/>
    <property type="match status" value="1"/>
</dbReference>
<evidence type="ECO:0000313" key="8">
    <source>
        <dbReference type="EMBL" id="THJ31550.1"/>
    </source>
</evidence>
<dbReference type="RefSeq" id="WP_136407422.1">
    <property type="nucleotide sequence ID" value="NZ_SSWX01000022.1"/>
</dbReference>
<dbReference type="InterPro" id="IPR005773">
    <property type="entry name" value="T3SS_YscR-like"/>
</dbReference>
<organism evidence="8 9">
    <name type="scientific">Lampropedia aestuarii</name>
    <dbReference type="NCBI Taxonomy" id="2562762"/>
    <lineage>
        <taxon>Bacteria</taxon>
        <taxon>Pseudomonadati</taxon>
        <taxon>Pseudomonadota</taxon>
        <taxon>Betaproteobacteria</taxon>
        <taxon>Burkholderiales</taxon>
        <taxon>Comamonadaceae</taxon>
        <taxon>Lampropedia</taxon>
    </lineage>
</organism>
<comment type="similarity">
    <text evidence="2 7">Belongs to the FliP/MopC/SpaP family.</text>
</comment>
<keyword evidence="9" id="KW-1185">Reference proteome</keyword>
<keyword evidence="5 7" id="KW-1133">Transmembrane helix</keyword>
<keyword evidence="6 7" id="KW-0472">Membrane</keyword>
<protein>
    <submittedName>
        <fullName evidence="8">EscR/YscR/HrcR family type III secretion system export apparatus protein</fullName>
    </submittedName>
</protein>
<dbReference type="PANTHER" id="PTHR30587:SF2">
    <property type="entry name" value="SURFACE PRESENTATION OF ANTIGENS PROTEIN SPAP"/>
    <property type="match status" value="1"/>
</dbReference>
<dbReference type="GO" id="GO:0009306">
    <property type="term" value="P:protein secretion"/>
    <property type="evidence" value="ECO:0007669"/>
    <property type="project" value="UniProtKB-UniRule"/>
</dbReference>
<dbReference type="PROSITE" id="PS01060">
    <property type="entry name" value="FLIP_1"/>
    <property type="match status" value="1"/>
</dbReference>
<evidence type="ECO:0000256" key="1">
    <source>
        <dbReference type="ARBA" id="ARBA00004651"/>
    </source>
</evidence>
<proteinExistence type="inferred from homology"/>
<evidence type="ECO:0000256" key="7">
    <source>
        <dbReference type="RuleBase" id="RU362070"/>
    </source>
</evidence>
<comment type="subcellular location">
    <subcellularLocation>
        <location evidence="1">Cell membrane</location>
        <topology evidence="1">Multi-pass membrane protein</topology>
    </subcellularLocation>
</comment>
<dbReference type="PRINTS" id="PR01302">
    <property type="entry name" value="TYPE3IMPPROT"/>
</dbReference>
<dbReference type="PANTHER" id="PTHR30587">
    <property type="entry name" value="FLAGELLAR BIOSYNTHETIC PROTEIN FLIP"/>
    <property type="match status" value="1"/>
</dbReference>
<dbReference type="InterPro" id="IPR005838">
    <property type="entry name" value="T3SS_IM_P"/>
</dbReference>
<dbReference type="NCBIfam" id="NF009438">
    <property type="entry name" value="PRK12797.1"/>
    <property type="match status" value="1"/>
</dbReference>
<evidence type="ECO:0000256" key="5">
    <source>
        <dbReference type="ARBA" id="ARBA00022989"/>
    </source>
</evidence>
<evidence type="ECO:0000313" key="9">
    <source>
        <dbReference type="Proteomes" id="UP000306236"/>
    </source>
</evidence>
<keyword evidence="4 7" id="KW-0812">Transmembrane</keyword>
<keyword evidence="3 7" id="KW-1003">Cell membrane</keyword>
<feature type="transmembrane region" description="Helical" evidence="7">
    <location>
        <begin position="159"/>
        <end position="183"/>
    </location>
</feature>
<dbReference type="Pfam" id="PF00813">
    <property type="entry name" value="FliP"/>
    <property type="match status" value="1"/>
</dbReference>
<dbReference type="GO" id="GO:0005886">
    <property type="term" value="C:plasma membrane"/>
    <property type="evidence" value="ECO:0007669"/>
    <property type="project" value="UniProtKB-SubCell"/>
</dbReference>
<evidence type="ECO:0000256" key="3">
    <source>
        <dbReference type="ARBA" id="ARBA00022475"/>
    </source>
</evidence>
<feature type="transmembrane region" description="Helical" evidence="7">
    <location>
        <begin position="52"/>
        <end position="72"/>
    </location>
</feature>
<comment type="caution">
    <text evidence="7">Lacks conserved residue(s) required for the propagation of feature annotation.</text>
</comment>
<sequence length="216" mass="23756">MSTGLDPVTLAVLLAAMALLPTLVVVTTSFLKIVIVMSLLRNALGVQQIPPNLALYGMALILSAYIMAPIGVNMAERLTNQPELMQNVTTLVGGVREGAEPLREFMMRNSSAEHRDFFVRTAKRLWGPELSANVQGSDFMMLMPAFLVSELTAAFKMGFLLYLPFVVIDLIVSNILLAMGMMMVSPVTISLPLKLFLFVMLDGWTRLIQSLVLSYV</sequence>
<dbReference type="Proteomes" id="UP000306236">
    <property type="component" value="Unassembled WGS sequence"/>
</dbReference>
<dbReference type="AlphaFoldDB" id="A0A4S5BH10"/>
<evidence type="ECO:0000256" key="4">
    <source>
        <dbReference type="ARBA" id="ARBA00022692"/>
    </source>
</evidence>
<accession>A0A4S5BH10</accession>
<gene>
    <name evidence="8" type="ORF">E8K88_14645</name>
</gene>
<name>A0A4S5BH10_9BURK</name>
<evidence type="ECO:0000256" key="6">
    <source>
        <dbReference type="ARBA" id="ARBA00023136"/>
    </source>
</evidence>
<evidence type="ECO:0000256" key="2">
    <source>
        <dbReference type="ARBA" id="ARBA00006257"/>
    </source>
</evidence>
<dbReference type="OrthoDB" id="9805111at2"/>
<feature type="transmembrane region" description="Helical" evidence="7">
    <location>
        <begin position="12"/>
        <end position="40"/>
    </location>
</feature>
<dbReference type="EMBL" id="SSWX01000022">
    <property type="protein sequence ID" value="THJ31550.1"/>
    <property type="molecule type" value="Genomic_DNA"/>
</dbReference>
<reference evidence="8 9" key="1">
    <citation type="submission" date="2019-04" db="EMBL/GenBank/DDBJ databases">
        <title>Lampropedia sp YIM MLB12 draf genome.</title>
        <authorList>
            <person name="Wang Y.-X."/>
        </authorList>
    </citation>
    <scope>NUCLEOTIDE SEQUENCE [LARGE SCALE GENOMIC DNA]</scope>
    <source>
        <strain evidence="8 9">YIM MLB12</strain>
    </source>
</reference>
<comment type="caution">
    <text evidence="8">The sequence shown here is derived from an EMBL/GenBank/DDBJ whole genome shotgun (WGS) entry which is preliminary data.</text>
</comment>